<dbReference type="AlphaFoldDB" id="A0A2M7R624"/>
<sequence length="61" mass="7015">MNPVGEFWLAPTPKFGVGGSLRDVEFFWKKNLAKIPLLGKIMSPVRSLAIKIFRKNFYFVN</sequence>
<evidence type="ECO:0000313" key="2">
    <source>
        <dbReference type="Proteomes" id="UP000230767"/>
    </source>
</evidence>
<protein>
    <submittedName>
        <fullName evidence="1">Uncharacterized protein</fullName>
    </submittedName>
</protein>
<dbReference type="EMBL" id="PFLW01000061">
    <property type="protein sequence ID" value="PIY88924.1"/>
    <property type="molecule type" value="Genomic_DNA"/>
</dbReference>
<dbReference type="Proteomes" id="UP000230767">
    <property type="component" value="Unassembled WGS sequence"/>
</dbReference>
<comment type="caution">
    <text evidence="1">The sequence shown here is derived from an EMBL/GenBank/DDBJ whole genome shotgun (WGS) entry which is preliminary data.</text>
</comment>
<organism evidence="1 2">
    <name type="scientific">Candidatus Nealsonbacteria bacterium CG_4_10_14_0_8_um_filter_37_14</name>
    <dbReference type="NCBI Taxonomy" id="1974684"/>
    <lineage>
        <taxon>Bacteria</taxon>
        <taxon>Candidatus Nealsoniibacteriota</taxon>
    </lineage>
</organism>
<accession>A0A2M7R624</accession>
<name>A0A2M7R624_9BACT</name>
<proteinExistence type="predicted"/>
<gene>
    <name evidence="1" type="ORF">COY73_02455</name>
</gene>
<reference evidence="2" key="1">
    <citation type="submission" date="2017-09" db="EMBL/GenBank/DDBJ databases">
        <title>Depth-based differentiation of microbial function through sediment-hosted aquifers and enrichment of novel symbionts in the deep terrestrial subsurface.</title>
        <authorList>
            <person name="Probst A.J."/>
            <person name="Ladd B."/>
            <person name="Jarett J.K."/>
            <person name="Geller-Mcgrath D.E."/>
            <person name="Sieber C.M.K."/>
            <person name="Emerson J.B."/>
            <person name="Anantharaman K."/>
            <person name="Thomas B.C."/>
            <person name="Malmstrom R."/>
            <person name="Stieglmeier M."/>
            <person name="Klingl A."/>
            <person name="Woyke T."/>
            <person name="Ryan C.M."/>
            <person name="Banfield J.F."/>
        </authorList>
    </citation>
    <scope>NUCLEOTIDE SEQUENCE [LARGE SCALE GENOMIC DNA]</scope>
</reference>
<evidence type="ECO:0000313" key="1">
    <source>
        <dbReference type="EMBL" id="PIY88924.1"/>
    </source>
</evidence>